<dbReference type="Proteomes" id="UP001597452">
    <property type="component" value="Unassembled WGS sequence"/>
</dbReference>
<dbReference type="Gene3D" id="3.40.630.30">
    <property type="match status" value="1"/>
</dbReference>
<dbReference type="RefSeq" id="WP_377329237.1">
    <property type="nucleotide sequence ID" value="NZ_JBHUMZ010000023.1"/>
</dbReference>
<dbReference type="PANTHER" id="PTHR43415">
    <property type="entry name" value="SPERMIDINE N(1)-ACETYLTRANSFERASE"/>
    <property type="match status" value="1"/>
</dbReference>
<reference evidence="3" key="1">
    <citation type="journal article" date="2019" name="Int. J. Syst. Evol. Microbiol.">
        <title>The Global Catalogue of Microorganisms (GCM) 10K type strain sequencing project: providing services to taxonomists for standard genome sequencing and annotation.</title>
        <authorList>
            <consortium name="The Broad Institute Genomics Platform"/>
            <consortium name="The Broad Institute Genome Sequencing Center for Infectious Disease"/>
            <person name="Wu L."/>
            <person name="Ma J."/>
        </authorList>
    </citation>
    <scope>NUCLEOTIDE SEQUENCE [LARGE SCALE GENOMIC DNA]</scope>
    <source>
        <strain evidence="3">TISTR 1571</strain>
    </source>
</reference>
<keyword evidence="2" id="KW-0808">Transferase</keyword>
<keyword evidence="2" id="KW-0012">Acyltransferase</keyword>
<keyword evidence="3" id="KW-1185">Reference proteome</keyword>
<dbReference type="GO" id="GO:0016746">
    <property type="term" value="F:acyltransferase activity"/>
    <property type="evidence" value="ECO:0007669"/>
    <property type="project" value="UniProtKB-KW"/>
</dbReference>
<comment type="caution">
    <text evidence="2">The sequence shown here is derived from an EMBL/GenBank/DDBJ whole genome shotgun (WGS) entry which is preliminary data.</text>
</comment>
<organism evidence="2 3">
    <name type="scientific">Piscibacillus salipiscarius</name>
    <dbReference type="NCBI Taxonomy" id="299480"/>
    <lineage>
        <taxon>Bacteria</taxon>
        <taxon>Bacillati</taxon>
        <taxon>Bacillota</taxon>
        <taxon>Bacilli</taxon>
        <taxon>Bacillales</taxon>
        <taxon>Bacillaceae</taxon>
        <taxon>Piscibacillus</taxon>
    </lineage>
</organism>
<evidence type="ECO:0000259" key="1">
    <source>
        <dbReference type="PROSITE" id="PS51186"/>
    </source>
</evidence>
<evidence type="ECO:0000313" key="2">
    <source>
        <dbReference type="EMBL" id="MFD2639363.1"/>
    </source>
</evidence>
<sequence>MKIKGQSVYLRPIRDEDIDSIYMGCQDEEILYMTGTHQRFTRDNIVNSYKQFKQDSSRYDFAICLIENDEVIGDLAILDIDQNNYKAGFRISLHSQNKLGKGYGTEAIRLAQRFTFEELKLNRLELEVYSHNVRGIKAYEKAGFKVEGRLRQSLYMKQQYFDEILMGMLREEYDRLDNKSEN</sequence>
<dbReference type="PANTHER" id="PTHR43415:SF3">
    <property type="entry name" value="GNAT-FAMILY ACETYLTRANSFERASE"/>
    <property type="match status" value="1"/>
</dbReference>
<dbReference type="InterPro" id="IPR016181">
    <property type="entry name" value="Acyl_CoA_acyltransferase"/>
</dbReference>
<name>A0ABW5QC14_9BACI</name>
<dbReference type="Pfam" id="PF13302">
    <property type="entry name" value="Acetyltransf_3"/>
    <property type="match status" value="1"/>
</dbReference>
<dbReference type="EC" id="2.3.-.-" evidence="2"/>
<proteinExistence type="predicted"/>
<dbReference type="InterPro" id="IPR000182">
    <property type="entry name" value="GNAT_dom"/>
</dbReference>
<dbReference type="EMBL" id="JBHUMZ010000023">
    <property type="protein sequence ID" value="MFD2639363.1"/>
    <property type="molecule type" value="Genomic_DNA"/>
</dbReference>
<gene>
    <name evidence="2" type="ORF">ACFSW4_10835</name>
</gene>
<evidence type="ECO:0000313" key="3">
    <source>
        <dbReference type="Proteomes" id="UP001597452"/>
    </source>
</evidence>
<dbReference type="PROSITE" id="PS51186">
    <property type="entry name" value="GNAT"/>
    <property type="match status" value="1"/>
</dbReference>
<feature type="domain" description="N-acetyltransferase" evidence="1">
    <location>
        <begin position="8"/>
        <end position="171"/>
    </location>
</feature>
<accession>A0ABW5QC14</accession>
<protein>
    <submittedName>
        <fullName evidence="2">GNAT family N-acetyltransferase</fullName>
        <ecNumber evidence="2">2.3.-.-</ecNumber>
    </submittedName>
</protein>
<dbReference type="SUPFAM" id="SSF55729">
    <property type="entry name" value="Acyl-CoA N-acyltransferases (Nat)"/>
    <property type="match status" value="1"/>
</dbReference>